<organism evidence="2">
    <name type="scientific">hydrothermal vent metagenome</name>
    <dbReference type="NCBI Taxonomy" id="652676"/>
    <lineage>
        <taxon>unclassified sequences</taxon>
        <taxon>metagenomes</taxon>
        <taxon>ecological metagenomes</taxon>
    </lineage>
</organism>
<protein>
    <submittedName>
        <fullName evidence="2">Elongation factor-1 alpha</fullName>
    </submittedName>
</protein>
<dbReference type="AlphaFoldDB" id="A0A1W1CN55"/>
<evidence type="ECO:0000313" key="2">
    <source>
        <dbReference type="EMBL" id="SFV67143.1"/>
    </source>
</evidence>
<dbReference type="GO" id="GO:0003746">
    <property type="term" value="F:translation elongation factor activity"/>
    <property type="evidence" value="ECO:0007669"/>
    <property type="project" value="UniProtKB-KW"/>
</dbReference>
<keyword evidence="1" id="KW-1133">Transmembrane helix</keyword>
<keyword evidence="1" id="KW-0812">Transmembrane</keyword>
<proteinExistence type="predicted"/>
<feature type="transmembrane region" description="Helical" evidence="1">
    <location>
        <begin position="43"/>
        <end position="61"/>
    </location>
</feature>
<dbReference type="EMBL" id="FPHF01000095">
    <property type="protein sequence ID" value="SFV67143.1"/>
    <property type="molecule type" value="Genomic_DNA"/>
</dbReference>
<reference evidence="2" key="1">
    <citation type="submission" date="2016-10" db="EMBL/GenBank/DDBJ databases">
        <authorList>
            <person name="de Groot N.N."/>
        </authorList>
    </citation>
    <scope>NUCLEOTIDE SEQUENCE</scope>
</reference>
<accession>A0A1W1CN55</accession>
<keyword evidence="2" id="KW-0251">Elongation factor</keyword>
<evidence type="ECO:0000256" key="1">
    <source>
        <dbReference type="SAM" id="Phobius"/>
    </source>
</evidence>
<gene>
    <name evidence="2" type="ORF">MNB_SM-4-183</name>
</gene>
<feature type="transmembrane region" description="Helical" evidence="1">
    <location>
        <begin position="67"/>
        <end position="88"/>
    </location>
</feature>
<keyword evidence="2" id="KW-0648">Protein biosynthesis</keyword>
<name>A0A1W1CN55_9ZZZZ</name>
<keyword evidence="1" id="KW-0472">Membrane</keyword>
<feature type="transmembrane region" description="Helical" evidence="1">
    <location>
        <begin position="12"/>
        <end position="31"/>
    </location>
</feature>
<sequence length="101" mass="11545">MGASVDSLTRVSHIHLFGIAFIFIFLGYIFSMSIGMSEVVKSIIIAIPFGFLIIDISSWWITSIYPAFAWFTIIGGFGYMMAFAIMWFTSMYQMWLLSDKK</sequence>